<evidence type="ECO:0000256" key="1">
    <source>
        <dbReference type="SAM" id="Phobius"/>
    </source>
</evidence>
<comment type="caution">
    <text evidence="2">The sequence shown here is derived from an EMBL/GenBank/DDBJ whole genome shotgun (WGS) entry which is preliminary data.</text>
</comment>
<evidence type="ECO:0000313" key="3">
    <source>
        <dbReference type="Proteomes" id="UP000683360"/>
    </source>
</evidence>
<gene>
    <name evidence="2" type="ORF">MEDL_17672</name>
</gene>
<sequence>MGNNANHCGCHTIEANGDEHETNEENDENRKLTVAEMRDKFELDDKKAPAKPAKIDSNRTSKSVCEIERKYILLAGAILDVIFLSLIVGILYLAIELNPKPNIKESLCREKNSVIEKKLTAFFGTAFPKKGSRVNIKCFLPFKGDYTIETIFEGENKGSNVTKICPGGNETHHYNLYCDSDHNTGCNPSKCSVECNKFRISLSKMHMVLIDLDDSCLSLNGRFAIWNSTMINSQETSAHT</sequence>
<name>A0A8S3R334_MYTED</name>
<feature type="transmembrane region" description="Helical" evidence="1">
    <location>
        <begin position="71"/>
        <end position="95"/>
    </location>
</feature>
<reference evidence="2" key="1">
    <citation type="submission" date="2021-03" db="EMBL/GenBank/DDBJ databases">
        <authorList>
            <person name="Bekaert M."/>
        </authorList>
    </citation>
    <scope>NUCLEOTIDE SEQUENCE</scope>
</reference>
<keyword evidence="3" id="KW-1185">Reference proteome</keyword>
<accession>A0A8S3R334</accession>
<keyword evidence="1" id="KW-0472">Membrane</keyword>
<evidence type="ECO:0000313" key="2">
    <source>
        <dbReference type="EMBL" id="CAG2203152.1"/>
    </source>
</evidence>
<proteinExistence type="predicted"/>
<keyword evidence="1" id="KW-1133">Transmembrane helix</keyword>
<organism evidence="2 3">
    <name type="scientific">Mytilus edulis</name>
    <name type="common">Blue mussel</name>
    <dbReference type="NCBI Taxonomy" id="6550"/>
    <lineage>
        <taxon>Eukaryota</taxon>
        <taxon>Metazoa</taxon>
        <taxon>Spiralia</taxon>
        <taxon>Lophotrochozoa</taxon>
        <taxon>Mollusca</taxon>
        <taxon>Bivalvia</taxon>
        <taxon>Autobranchia</taxon>
        <taxon>Pteriomorphia</taxon>
        <taxon>Mytilida</taxon>
        <taxon>Mytiloidea</taxon>
        <taxon>Mytilidae</taxon>
        <taxon>Mytilinae</taxon>
        <taxon>Mytilus</taxon>
    </lineage>
</organism>
<dbReference type="EMBL" id="CAJPWZ010000913">
    <property type="protein sequence ID" value="CAG2203152.1"/>
    <property type="molecule type" value="Genomic_DNA"/>
</dbReference>
<dbReference type="AlphaFoldDB" id="A0A8S3R334"/>
<keyword evidence="1" id="KW-0812">Transmembrane</keyword>
<protein>
    <submittedName>
        <fullName evidence="2">Uncharacterized protein</fullName>
    </submittedName>
</protein>
<dbReference type="OrthoDB" id="10487771at2759"/>
<dbReference type="Proteomes" id="UP000683360">
    <property type="component" value="Unassembled WGS sequence"/>
</dbReference>